<dbReference type="Pfam" id="PF05033">
    <property type="entry name" value="Pre-SET"/>
    <property type="match status" value="1"/>
</dbReference>
<keyword evidence="2" id="KW-0158">Chromosome</keyword>
<dbReference type="InterPro" id="IPR003616">
    <property type="entry name" value="Post-SET_dom"/>
</dbReference>
<dbReference type="PROSITE" id="PS50868">
    <property type="entry name" value="POST_SET"/>
    <property type="match status" value="1"/>
</dbReference>
<proteinExistence type="predicted"/>
<keyword evidence="3" id="KW-0489">Methyltransferase</keyword>
<dbReference type="GO" id="GO:0005694">
    <property type="term" value="C:chromosome"/>
    <property type="evidence" value="ECO:0007669"/>
    <property type="project" value="UniProtKB-SubCell"/>
</dbReference>
<dbReference type="Proteomes" id="UP000306102">
    <property type="component" value="Unassembled WGS sequence"/>
</dbReference>
<dbReference type="Pfam" id="PF00856">
    <property type="entry name" value="SET"/>
    <property type="match status" value="1"/>
</dbReference>
<keyword evidence="4" id="KW-0808">Transferase</keyword>
<evidence type="ECO:0000259" key="8">
    <source>
        <dbReference type="PROSITE" id="PS50868"/>
    </source>
</evidence>
<feature type="domain" description="SET" evidence="6">
    <location>
        <begin position="186"/>
        <end position="437"/>
    </location>
</feature>
<evidence type="ECO:0000256" key="4">
    <source>
        <dbReference type="ARBA" id="ARBA00022679"/>
    </source>
</evidence>
<dbReference type="InterPro" id="IPR046341">
    <property type="entry name" value="SET_dom_sf"/>
</dbReference>
<evidence type="ECO:0000256" key="1">
    <source>
        <dbReference type="ARBA" id="ARBA00004286"/>
    </source>
</evidence>
<dbReference type="InterPro" id="IPR051357">
    <property type="entry name" value="H3K9_HMTase_SUVAR3-9"/>
</dbReference>
<dbReference type="SMART" id="SM00468">
    <property type="entry name" value="PreSET"/>
    <property type="match status" value="1"/>
</dbReference>
<dbReference type="GO" id="GO:0042054">
    <property type="term" value="F:histone methyltransferase activity"/>
    <property type="evidence" value="ECO:0007669"/>
    <property type="project" value="InterPro"/>
</dbReference>
<feature type="domain" description="Post-SET" evidence="8">
    <location>
        <begin position="451"/>
        <end position="467"/>
    </location>
</feature>
<dbReference type="PANTHER" id="PTHR45660">
    <property type="entry name" value="HISTONE-LYSINE N-METHYLTRANSFERASE SETMAR"/>
    <property type="match status" value="1"/>
</dbReference>
<comment type="caution">
    <text evidence="9">The sequence shown here is derived from an EMBL/GenBank/DDBJ whole genome shotgun (WGS) entry which is preliminary data.</text>
</comment>
<evidence type="ECO:0000259" key="7">
    <source>
        <dbReference type="PROSITE" id="PS50867"/>
    </source>
</evidence>
<dbReference type="EMBL" id="SDRB02011233">
    <property type="protein sequence ID" value="THG02243.1"/>
    <property type="molecule type" value="Genomic_DNA"/>
</dbReference>
<evidence type="ECO:0000313" key="9">
    <source>
        <dbReference type="EMBL" id="THG02243.1"/>
    </source>
</evidence>
<dbReference type="InterPro" id="IPR007728">
    <property type="entry name" value="Pre-SET_dom"/>
</dbReference>
<dbReference type="PROSITE" id="PS50280">
    <property type="entry name" value="SET"/>
    <property type="match status" value="1"/>
</dbReference>
<reference evidence="9 10" key="1">
    <citation type="journal article" date="2018" name="Proc. Natl. Acad. Sci. U.S.A.">
        <title>Draft genome sequence of Camellia sinensis var. sinensis provides insights into the evolution of the tea genome and tea quality.</title>
        <authorList>
            <person name="Wei C."/>
            <person name="Yang H."/>
            <person name="Wang S."/>
            <person name="Zhao J."/>
            <person name="Liu C."/>
            <person name="Gao L."/>
            <person name="Xia E."/>
            <person name="Lu Y."/>
            <person name="Tai Y."/>
            <person name="She G."/>
            <person name="Sun J."/>
            <person name="Cao H."/>
            <person name="Tong W."/>
            <person name="Gao Q."/>
            <person name="Li Y."/>
            <person name="Deng W."/>
            <person name="Jiang X."/>
            <person name="Wang W."/>
            <person name="Chen Q."/>
            <person name="Zhang S."/>
            <person name="Li H."/>
            <person name="Wu J."/>
            <person name="Wang P."/>
            <person name="Li P."/>
            <person name="Shi C."/>
            <person name="Zheng F."/>
            <person name="Jian J."/>
            <person name="Huang B."/>
            <person name="Shan D."/>
            <person name="Shi M."/>
            <person name="Fang C."/>
            <person name="Yue Y."/>
            <person name="Li F."/>
            <person name="Li D."/>
            <person name="Wei S."/>
            <person name="Han B."/>
            <person name="Jiang C."/>
            <person name="Yin Y."/>
            <person name="Xia T."/>
            <person name="Zhang Z."/>
            <person name="Bennetzen J.L."/>
            <person name="Zhao S."/>
            <person name="Wan X."/>
        </authorList>
    </citation>
    <scope>NUCLEOTIDE SEQUENCE [LARGE SCALE GENOMIC DNA]</scope>
    <source>
        <strain evidence="10">cv. Shuchazao</strain>
        <tissue evidence="9">Leaf</tissue>
    </source>
</reference>
<organism evidence="9 10">
    <name type="scientific">Camellia sinensis var. sinensis</name>
    <name type="common">China tea</name>
    <dbReference type="NCBI Taxonomy" id="542762"/>
    <lineage>
        <taxon>Eukaryota</taxon>
        <taxon>Viridiplantae</taxon>
        <taxon>Streptophyta</taxon>
        <taxon>Embryophyta</taxon>
        <taxon>Tracheophyta</taxon>
        <taxon>Spermatophyta</taxon>
        <taxon>Magnoliopsida</taxon>
        <taxon>eudicotyledons</taxon>
        <taxon>Gunneridae</taxon>
        <taxon>Pentapetalae</taxon>
        <taxon>asterids</taxon>
        <taxon>Ericales</taxon>
        <taxon>Theaceae</taxon>
        <taxon>Camellia</taxon>
    </lineage>
</organism>
<dbReference type="GO" id="GO:0032259">
    <property type="term" value="P:methylation"/>
    <property type="evidence" value="ECO:0007669"/>
    <property type="project" value="UniProtKB-KW"/>
</dbReference>
<sequence length="467" mass="52148">MLSCCTVTVAGEGVATDFLLPMLRVNWKNSSNRQKDYTAEAVKQFPATVAATNFSGQIGIGRLLVFLFLTQWQLYISLFNSSALLHKSRITFGVELLKISGFTYCKSIQVAKSVELPSNATGCVCKGTCIDPRICACARLNGSDFPYVRRDGGRLVEPQAVVFECGPSCGCGPGCVNRTSQRGLRYRLEVFRTPKKGWGVRSWDYIPSGAPVCEYVGILMKTDEIDTSYENNYIFDIDCLQTMEGLDGRERKIIIFIRFSIHPVSNHSFLSSIFFKKMGSSVPHIISMTSLIIDEKRPLYVVRLSQHVMNMWVHRGTDFCLTQSCSVWNCSRHSQVAETSPRHVKVNEYAALSRRLRDVSIPTYLDKSGDHKSATVPEFCIDAGTTGNVARFINHSCQPNLFVQCVLSSHHDIKQARVVLFAADNIPPLKELTYDYGYAVDSVLGLDGKVRQMACYCGAPDCRKRLL</sequence>
<dbReference type="AlphaFoldDB" id="A0A4S4DHH4"/>
<keyword evidence="10" id="KW-1185">Reference proteome</keyword>
<dbReference type="GO" id="GO:0005634">
    <property type="term" value="C:nucleus"/>
    <property type="evidence" value="ECO:0007669"/>
    <property type="project" value="InterPro"/>
</dbReference>
<dbReference type="PANTHER" id="PTHR45660:SF94">
    <property type="entry name" value="HISTONE-LYSINE N-METHYLTRANSFERASE, H3 LYSINE-9 SPECIFIC SUVH4"/>
    <property type="match status" value="1"/>
</dbReference>
<dbReference type="STRING" id="542762.A0A4S4DHH4"/>
<dbReference type="GO" id="GO:0008270">
    <property type="term" value="F:zinc ion binding"/>
    <property type="evidence" value="ECO:0007669"/>
    <property type="project" value="InterPro"/>
</dbReference>
<accession>A0A4S4DHH4</accession>
<evidence type="ECO:0000256" key="3">
    <source>
        <dbReference type="ARBA" id="ARBA00022603"/>
    </source>
</evidence>
<dbReference type="SMART" id="SM00317">
    <property type="entry name" value="SET"/>
    <property type="match status" value="1"/>
</dbReference>
<name>A0A4S4DHH4_CAMSN</name>
<evidence type="ECO:0000256" key="5">
    <source>
        <dbReference type="ARBA" id="ARBA00022691"/>
    </source>
</evidence>
<keyword evidence="5" id="KW-0949">S-adenosyl-L-methionine</keyword>
<evidence type="ECO:0000259" key="6">
    <source>
        <dbReference type="PROSITE" id="PS50280"/>
    </source>
</evidence>
<dbReference type="PROSITE" id="PS50867">
    <property type="entry name" value="PRE_SET"/>
    <property type="match status" value="1"/>
</dbReference>
<protein>
    <recommendedName>
        <fullName evidence="11">SET domain-containing protein</fullName>
    </recommendedName>
</protein>
<evidence type="ECO:0000256" key="2">
    <source>
        <dbReference type="ARBA" id="ARBA00022454"/>
    </source>
</evidence>
<evidence type="ECO:0008006" key="11">
    <source>
        <dbReference type="Google" id="ProtNLM"/>
    </source>
</evidence>
<dbReference type="GO" id="GO:0003690">
    <property type="term" value="F:double-stranded DNA binding"/>
    <property type="evidence" value="ECO:0007669"/>
    <property type="project" value="TreeGrafter"/>
</dbReference>
<dbReference type="InterPro" id="IPR001214">
    <property type="entry name" value="SET_dom"/>
</dbReference>
<dbReference type="Gene3D" id="2.170.270.10">
    <property type="entry name" value="SET domain"/>
    <property type="match status" value="1"/>
</dbReference>
<dbReference type="SUPFAM" id="SSF82199">
    <property type="entry name" value="SET domain"/>
    <property type="match status" value="1"/>
</dbReference>
<comment type="subcellular location">
    <subcellularLocation>
        <location evidence="1">Chromosome</location>
    </subcellularLocation>
</comment>
<feature type="domain" description="Pre-SET" evidence="7">
    <location>
        <begin position="121"/>
        <end position="183"/>
    </location>
</feature>
<gene>
    <name evidence="9" type="ORF">TEA_004588</name>
</gene>
<evidence type="ECO:0000313" key="10">
    <source>
        <dbReference type="Proteomes" id="UP000306102"/>
    </source>
</evidence>